<evidence type="ECO:0000256" key="1">
    <source>
        <dbReference type="ARBA" id="ARBA00009922"/>
    </source>
</evidence>
<evidence type="ECO:0000256" key="9">
    <source>
        <dbReference type="ARBA" id="ARBA00034808"/>
    </source>
</evidence>
<gene>
    <name evidence="15" type="ORF">IAD24_06415</name>
</gene>
<dbReference type="AlphaFoldDB" id="A0A9D1ST37"/>
<feature type="compositionally biased region" description="Low complexity" evidence="12">
    <location>
        <begin position="37"/>
        <end position="52"/>
    </location>
</feature>
<dbReference type="Proteomes" id="UP000824128">
    <property type="component" value="Unassembled WGS sequence"/>
</dbReference>
<evidence type="ECO:0000256" key="2">
    <source>
        <dbReference type="ARBA" id="ARBA00022741"/>
    </source>
</evidence>
<evidence type="ECO:0000259" key="13">
    <source>
        <dbReference type="PROSITE" id="PS51198"/>
    </source>
</evidence>
<sequence>MGQAALFAVPAAEREAPGEGAPRPQADGLTEPAHVQAAPDPSAGAAAARPAFAPNEEQARAITTAARRTAVIAGPGTGKTGTLVARIAHLVEACGADPAAITAVTFTNLAAAQLRERLAARLGAAAARMTIGTFHAICLRLLERRPLLDQEEAAALLGSCLSAAGGERDVRRAAEAVSRVRGGGAGTEAERALAAAYEAALAARGARDLDGLLLDALALPGPPPPCFTHLLVDEFQDVNAVQRRLVRKWSAGSESLFVIGDPDQSIYGFRGASARCFSELAEDAPLDTLPLTQNYRSTPEILGAALAVIKNNPGGARSLRAARADGAPVRLVYTDGPLSEGIWIAKEIARLAGGTQMHTAVATPAARPFSDMAVLCRTRRQLARIEECLRHDGIPCVVSGRDDALSDGAVRGALALFRFLLAPQDAAALAACLTETCAVPAQKAAALQADVQARLAAGEAPPAALAAAGCPPALASDAEQFCALLPHEAPRRLLERYAALPGRVTQAHREAFARVLDMAVFHRRMEDFLRALALGEEADLRRAAGKAYRSGAVQLMTLHASKGLEFPVVFLAGLQQGALPSAQDGGADASEEERRLFFVGMTRAQDELILTAPEPPSPFLDELPAAVARERARVRLPDSRQLRLF</sequence>
<comment type="catalytic activity">
    <reaction evidence="8">
        <text>Couples ATP hydrolysis with the unwinding of duplex DNA by translocating in the 3'-5' direction.</text>
        <dbReference type="EC" id="5.6.2.4"/>
    </reaction>
</comment>
<protein>
    <recommendedName>
        <fullName evidence="9">DNA 3'-5' helicase</fullName>
        <ecNumber evidence="9">5.6.2.4</ecNumber>
    </recommendedName>
</protein>
<dbReference type="PROSITE" id="PS51198">
    <property type="entry name" value="UVRD_HELICASE_ATP_BIND"/>
    <property type="match status" value="1"/>
</dbReference>
<dbReference type="GO" id="GO:0005524">
    <property type="term" value="F:ATP binding"/>
    <property type="evidence" value="ECO:0007669"/>
    <property type="project" value="UniProtKB-UniRule"/>
</dbReference>
<dbReference type="GO" id="GO:0003677">
    <property type="term" value="F:DNA binding"/>
    <property type="evidence" value="ECO:0007669"/>
    <property type="project" value="UniProtKB-KW"/>
</dbReference>
<evidence type="ECO:0000256" key="6">
    <source>
        <dbReference type="ARBA" id="ARBA00023125"/>
    </source>
</evidence>
<reference evidence="15" key="1">
    <citation type="submission" date="2020-10" db="EMBL/GenBank/DDBJ databases">
        <authorList>
            <person name="Gilroy R."/>
        </authorList>
    </citation>
    <scope>NUCLEOTIDE SEQUENCE</scope>
    <source>
        <strain evidence="15">ChiGjej2B2-16831</strain>
    </source>
</reference>
<comment type="catalytic activity">
    <reaction evidence="10">
        <text>ATP + H2O = ADP + phosphate + H(+)</text>
        <dbReference type="Rhea" id="RHEA:13065"/>
        <dbReference type="ChEBI" id="CHEBI:15377"/>
        <dbReference type="ChEBI" id="CHEBI:15378"/>
        <dbReference type="ChEBI" id="CHEBI:30616"/>
        <dbReference type="ChEBI" id="CHEBI:43474"/>
        <dbReference type="ChEBI" id="CHEBI:456216"/>
        <dbReference type="EC" id="5.6.2.4"/>
    </reaction>
</comment>
<keyword evidence="3 11" id="KW-0378">Hydrolase</keyword>
<dbReference type="Pfam" id="PF13361">
    <property type="entry name" value="UvrD_C"/>
    <property type="match status" value="2"/>
</dbReference>
<feature type="region of interest" description="Disordered" evidence="12">
    <location>
        <begin position="1"/>
        <end position="52"/>
    </location>
</feature>
<dbReference type="PROSITE" id="PS51217">
    <property type="entry name" value="UVRD_HELICASE_CTER"/>
    <property type="match status" value="1"/>
</dbReference>
<dbReference type="InterPro" id="IPR014016">
    <property type="entry name" value="UvrD-like_ATP-bd"/>
</dbReference>
<proteinExistence type="inferred from homology"/>
<feature type="binding site" evidence="11">
    <location>
        <begin position="73"/>
        <end position="80"/>
    </location>
    <ligand>
        <name>ATP</name>
        <dbReference type="ChEBI" id="CHEBI:30616"/>
    </ligand>
</feature>
<name>A0A9D1ST37_9FIRM</name>
<evidence type="ECO:0000313" key="15">
    <source>
        <dbReference type="EMBL" id="HIU94778.1"/>
    </source>
</evidence>
<evidence type="ECO:0000256" key="11">
    <source>
        <dbReference type="PROSITE-ProRule" id="PRU00560"/>
    </source>
</evidence>
<evidence type="ECO:0000256" key="10">
    <source>
        <dbReference type="ARBA" id="ARBA00048988"/>
    </source>
</evidence>
<dbReference type="Gene3D" id="1.10.486.10">
    <property type="entry name" value="PCRA, domain 4"/>
    <property type="match status" value="1"/>
</dbReference>
<reference evidence="15" key="2">
    <citation type="journal article" date="2021" name="PeerJ">
        <title>Extensive microbial diversity within the chicken gut microbiome revealed by metagenomics and culture.</title>
        <authorList>
            <person name="Gilroy R."/>
            <person name="Ravi A."/>
            <person name="Getino M."/>
            <person name="Pursley I."/>
            <person name="Horton D.L."/>
            <person name="Alikhan N.F."/>
            <person name="Baker D."/>
            <person name="Gharbi K."/>
            <person name="Hall N."/>
            <person name="Watson M."/>
            <person name="Adriaenssens E.M."/>
            <person name="Foster-Nyarko E."/>
            <person name="Jarju S."/>
            <person name="Secka A."/>
            <person name="Antonio M."/>
            <person name="Oren A."/>
            <person name="Chaudhuri R.R."/>
            <person name="La Ragione R."/>
            <person name="Hildebrand F."/>
            <person name="Pallen M.J."/>
        </authorList>
    </citation>
    <scope>NUCLEOTIDE SEQUENCE</scope>
    <source>
        <strain evidence="15">ChiGjej2B2-16831</strain>
    </source>
</reference>
<dbReference type="GO" id="GO:0016787">
    <property type="term" value="F:hydrolase activity"/>
    <property type="evidence" value="ECO:0007669"/>
    <property type="project" value="UniProtKB-UniRule"/>
</dbReference>
<dbReference type="InterPro" id="IPR000212">
    <property type="entry name" value="DNA_helicase_UvrD/REP"/>
</dbReference>
<evidence type="ECO:0000313" key="16">
    <source>
        <dbReference type="Proteomes" id="UP000824128"/>
    </source>
</evidence>
<dbReference type="InterPro" id="IPR013986">
    <property type="entry name" value="DExx_box_DNA_helicase_dom_sf"/>
</dbReference>
<dbReference type="GO" id="GO:0000725">
    <property type="term" value="P:recombinational repair"/>
    <property type="evidence" value="ECO:0007669"/>
    <property type="project" value="TreeGrafter"/>
</dbReference>
<evidence type="ECO:0000256" key="5">
    <source>
        <dbReference type="ARBA" id="ARBA00022840"/>
    </source>
</evidence>
<evidence type="ECO:0000256" key="8">
    <source>
        <dbReference type="ARBA" id="ARBA00034617"/>
    </source>
</evidence>
<dbReference type="EC" id="5.6.2.4" evidence="9"/>
<dbReference type="PANTHER" id="PTHR11070:SF2">
    <property type="entry name" value="ATP-DEPENDENT DNA HELICASE SRS2"/>
    <property type="match status" value="1"/>
</dbReference>
<dbReference type="InterPro" id="IPR014017">
    <property type="entry name" value="DNA_helicase_UvrD-like_C"/>
</dbReference>
<dbReference type="GO" id="GO:0043138">
    <property type="term" value="F:3'-5' DNA helicase activity"/>
    <property type="evidence" value="ECO:0007669"/>
    <property type="project" value="UniProtKB-EC"/>
</dbReference>
<keyword evidence="7" id="KW-0413">Isomerase</keyword>
<dbReference type="Gene3D" id="1.10.10.160">
    <property type="match status" value="1"/>
</dbReference>
<feature type="domain" description="UvrD-like helicase ATP-binding" evidence="13">
    <location>
        <begin position="52"/>
        <end position="298"/>
    </location>
</feature>
<comment type="similarity">
    <text evidence="1">Belongs to the helicase family. UvrD subfamily.</text>
</comment>
<dbReference type="CDD" id="cd18807">
    <property type="entry name" value="SF1_C_UvrD"/>
    <property type="match status" value="1"/>
</dbReference>
<organism evidence="15 16">
    <name type="scientific">Candidatus Aphodomorpha intestinavium</name>
    <dbReference type="NCBI Taxonomy" id="2840672"/>
    <lineage>
        <taxon>Bacteria</taxon>
        <taxon>Bacillati</taxon>
        <taxon>Bacillota</taxon>
        <taxon>Clostridia</taxon>
        <taxon>Eubacteriales</taxon>
        <taxon>Candidatus Aphodomorpha</taxon>
    </lineage>
</organism>
<dbReference type="Pfam" id="PF00580">
    <property type="entry name" value="UvrD-helicase"/>
    <property type="match status" value="2"/>
</dbReference>
<evidence type="ECO:0000256" key="4">
    <source>
        <dbReference type="ARBA" id="ARBA00022806"/>
    </source>
</evidence>
<dbReference type="InterPro" id="IPR027417">
    <property type="entry name" value="P-loop_NTPase"/>
</dbReference>
<dbReference type="EMBL" id="DVNZ01000202">
    <property type="protein sequence ID" value="HIU94778.1"/>
    <property type="molecule type" value="Genomic_DNA"/>
</dbReference>
<evidence type="ECO:0000256" key="3">
    <source>
        <dbReference type="ARBA" id="ARBA00022801"/>
    </source>
</evidence>
<comment type="caution">
    <text evidence="15">The sequence shown here is derived from an EMBL/GenBank/DDBJ whole genome shotgun (WGS) entry which is preliminary data.</text>
</comment>
<keyword evidence="4 11" id="KW-0347">Helicase</keyword>
<feature type="domain" description="UvrD-like helicase C-terminal" evidence="14">
    <location>
        <begin position="299"/>
        <end position="563"/>
    </location>
</feature>
<dbReference type="PANTHER" id="PTHR11070">
    <property type="entry name" value="UVRD / RECB / PCRA DNA HELICASE FAMILY MEMBER"/>
    <property type="match status" value="1"/>
</dbReference>
<accession>A0A9D1ST37</accession>
<evidence type="ECO:0000259" key="14">
    <source>
        <dbReference type="PROSITE" id="PS51217"/>
    </source>
</evidence>
<keyword evidence="5 11" id="KW-0067">ATP-binding</keyword>
<keyword evidence="6" id="KW-0238">DNA-binding</keyword>
<evidence type="ECO:0000256" key="7">
    <source>
        <dbReference type="ARBA" id="ARBA00023235"/>
    </source>
</evidence>
<dbReference type="Gene3D" id="3.40.50.300">
    <property type="entry name" value="P-loop containing nucleotide triphosphate hydrolases"/>
    <property type="match status" value="2"/>
</dbReference>
<evidence type="ECO:0000256" key="12">
    <source>
        <dbReference type="SAM" id="MobiDB-lite"/>
    </source>
</evidence>
<dbReference type="SUPFAM" id="SSF52540">
    <property type="entry name" value="P-loop containing nucleoside triphosphate hydrolases"/>
    <property type="match status" value="1"/>
</dbReference>
<keyword evidence="2 11" id="KW-0547">Nucleotide-binding</keyword>
<dbReference type="CDD" id="cd17932">
    <property type="entry name" value="DEXQc_UvrD"/>
    <property type="match status" value="1"/>
</dbReference>